<reference evidence="9" key="1">
    <citation type="submission" date="2017-01" db="EMBL/GenBank/DDBJ databases">
        <title>Comparative genomics of anhydrobiosis in the tardigrade Hypsibius dujardini.</title>
        <authorList>
            <person name="Yoshida Y."/>
            <person name="Koutsovoulos G."/>
            <person name="Laetsch D."/>
            <person name="Stevens L."/>
            <person name="Kumar S."/>
            <person name="Horikawa D."/>
            <person name="Ishino K."/>
            <person name="Komine S."/>
            <person name="Tomita M."/>
            <person name="Blaxter M."/>
            <person name="Arakawa K."/>
        </authorList>
    </citation>
    <scope>NUCLEOTIDE SEQUENCE [LARGE SCALE GENOMIC DNA]</scope>
    <source>
        <strain evidence="9">Z151</strain>
    </source>
</reference>
<gene>
    <name evidence="8" type="ORF">BV898_06494</name>
</gene>
<dbReference type="Pfam" id="PF01094">
    <property type="entry name" value="ANF_receptor"/>
    <property type="match status" value="1"/>
</dbReference>
<dbReference type="EMBL" id="MTYJ01000038">
    <property type="protein sequence ID" value="OQV19506.1"/>
    <property type="molecule type" value="Genomic_DNA"/>
</dbReference>
<comment type="subcellular location">
    <subcellularLocation>
        <location evidence="1">Membrane</location>
    </subcellularLocation>
</comment>
<feature type="region of interest" description="Disordered" evidence="5">
    <location>
        <begin position="450"/>
        <end position="476"/>
    </location>
</feature>
<evidence type="ECO:0000259" key="7">
    <source>
        <dbReference type="Pfam" id="PF01094"/>
    </source>
</evidence>
<evidence type="ECO:0000256" key="3">
    <source>
        <dbReference type="ARBA" id="ARBA00022989"/>
    </source>
</evidence>
<keyword evidence="4" id="KW-0472">Membrane</keyword>
<evidence type="ECO:0000256" key="5">
    <source>
        <dbReference type="SAM" id="MobiDB-lite"/>
    </source>
</evidence>
<dbReference type="InterPro" id="IPR001828">
    <property type="entry name" value="ANF_lig-bd_rcpt"/>
</dbReference>
<dbReference type="OrthoDB" id="10581513at2759"/>
<evidence type="ECO:0000256" key="2">
    <source>
        <dbReference type="ARBA" id="ARBA00022692"/>
    </source>
</evidence>
<evidence type="ECO:0000313" key="9">
    <source>
        <dbReference type="Proteomes" id="UP000192578"/>
    </source>
</evidence>
<evidence type="ECO:0000313" key="8">
    <source>
        <dbReference type="EMBL" id="OQV19506.1"/>
    </source>
</evidence>
<dbReference type="Gene3D" id="3.40.50.2300">
    <property type="match status" value="1"/>
</dbReference>
<accession>A0A1W0WWE2</accession>
<feature type="signal peptide" evidence="6">
    <location>
        <begin position="1"/>
        <end position="19"/>
    </location>
</feature>
<protein>
    <recommendedName>
        <fullName evidence="7">Receptor ligand binding region domain-containing protein</fullName>
    </recommendedName>
</protein>
<evidence type="ECO:0000256" key="1">
    <source>
        <dbReference type="ARBA" id="ARBA00004370"/>
    </source>
</evidence>
<evidence type="ECO:0000256" key="6">
    <source>
        <dbReference type="SAM" id="SignalP"/>
    </source>
</evidence>
<name>A0A1W0WWE2_HYPEX</name>
<dbReference type="AlphaFoldDB" id="A0A1W0WWE2"/>
<keyword evidence="6" id="KW-0732">Signal</keyword>
<keyword evidence="9" id="KW-1185">Reference proteome</keyword>
<dbReference type="PROSITE" id="PS51257">
    <property type="entry name" value="PROKAR_LIPOPROTEIN"/>
    <property type="match status" value="1"/>
</dbReference>
<feature type="chain" id="PRO_5012212919" description="Receptor ligand binding region domain-containing protein" evidence="6">
    <location>
        <begin position="20"/>
        <end position="476"/>
    </location>
</feature>
<keyword evidence="2" id="KW-0812">Transmembrane</keyword>
<feature type="domain" description="Receptor ligand binding region" evidence="7">
    <location>
        <begin position="104"/>
        <end position="376"/>
    </location>
</feature>
<evidence type="ECO:0000256" key="4">
    <source>
        <dbReference type="ARBA" id="ARBA00023136"/>
    </source>
</evidence>
<keyword evidence="3" id="KW-1133">Transmembrane helix</keyword>
<dbReference type="Proteomes" id="UP000192578">
    <property type="component" value="Unassembled WGS sequence"/>
</dbReference>
<comment type="caution">
    <text evidence="8">The sequence shown here is derived from an EMBL/GenBank/DDBJ whole genome shotgun (WGS) entry which is preliminary data.</text>
</comment>
<sequence length="476" mass="52460">MRIVPQLVAWFLIVSGCGAIVNVEIISILPLDFGVASALIWTAPAFEVAVEAANKRYATFLNFSVVLMYNASDRTCEDVSGDAVRNVSEYYYTKTNSDTVYAIVSSSWDWVLFSNALAQDTFLDDELTPTAIAVGGTFHGYSTMIINVLLNFGWFHISVLLQTNAFSPFYANIFGSLVAQGAVNASNRTFFINSCTFLPNTKSMADALDNAKQRSRVVIILAPAKIALELLVFINVQPLQQSEFGNISLFSQPRAQNLKAFRAFLFMSYRASGHELQDLNDKIVNRAKAMFRAEATGYTADSPPLDSFATQASYDLVDMLAQVVNESLPFHAPGSGWSGTMLATRMSNRTFKGLTAGDLYVTPEGERCLDMDIYGFSTASLSMKARLKKLKHRRLPLVHLATGIFHLPLSRLSTGEAGMATRSQGLNNYWSRLLCKQQLGLSQRQVEESTQHLDYIRPADANTRPGTSKHAASARP</sequence>
<dbReference type="SUPFAM" id="SSF53822">
    <property type="entry name" value="Periplasmic binding protein-like I"/>
    <property type="match status" value="1"/>
</dbReference>
<organism evidence="8 9">
    <name type="scientific">Hypsibius exemplaris</name>
    <name type="common">Freshwater tardigrade</name>
    <dbReference type="NCBI Taxonomy" id="2072580"/>
    <lineage>
        <taxon>Eukaryota</taxon>
        <taxon>Metazoa</taxon>
        <taxon>Ecdysozoa</taxon>
        <taxon>Tardigrada</taxon>
        <taxon>Eutardigrada</taxon>
        <taxon>Parachela</taxon>
        <taxon>Hypsibioidea</taxon>
        <taxon>Hypsibiidae</taxon>
        <taxon>Hypsibius</taxon>
    </lineage>
</organism>
<proteinExistence type="predicted"/>
<dbReference type="InterPro" id="IPR028082">
    <property type="entry name" value="Peripla_BP_I"/>
</dbReference>
<dbReference type="GO" id="GO:0016020">
    <property type="term" value="C:membrane"/>
    <property type="evidence" value="ECO:0007669"/>
    <property type="project" value="UniProtKB-SubCell"/>
</dbReference>